<accession>A0A0P7USS2</accession>
<evidence type="ECO:0000313" key="3">
    <source>
        <dbReference type="Proteomes" id="UP000034805"/>
    </source>
</evidence>
<dbReference type="PANTHER" id="PTHR11071">
    <property type="entry name" value="PEPTIDYL-PROLYL CIS-TRANS ISOMERASE"/>
    <property type="match status" value="1"/>
</dbReference>
<dbReference type="InterPro" id="IPR029000">
    <property type="entry name" value="Cyclophilin-like_dom_sf"/>
</dbReference>
<dbReference type="SUPFAM" id="SSF50891">
    <property type="entry name" value="Cyclophilin-like"/>
    <property type="match status" value="1"/>
</dbReference>
<dbReference type="GO" id="GO:0003755">
    <property type="term" value="F:peptidyl-prolyl cis-trans isomerase activity"/>
    <property type="evidence" value="ECO:0007669"/>
    <property type="project" value="InterPro"/>
</dbReference>
<dbReference type="GO" id="GO:0005737">
    <property type="term" value="C:cytoplasm"/>
    <property type="evidence" value="ECO:0007669"/>
    <property type="project" value="TreeGrafter"/>
</dbReference>
<reference evidence="2 3" key="1">
    <citation type="submission" date="2015-08" db="EMBL/GenBank/DDBJ databases">
        <title>The genome of the Asian arowana (Scleropages formosus).</title>
        <authorList>
            <person name="Tan M.H."/>
            <person name="Gan H.M."/>
            <person name="Croft L.J."/>
            <person name="Austin C.M."/>
        </authorList>
    </citation>
    <scope>NUCLEOTIDE SEQUENCE [LARGE SCALE GENOMIC DNA]</scope>
    <source>
        <strain evidence="2">Aro1</strain>
    </source>
</reference>
<dbReference type="Proteomes" id="UP000034805">
    <property type="component" value="Unassembled WGS sequence"/>
</dbReference>
<feature type="domain" description="PPIase cyclophilin-type" evidence="1">
    <location>
        <begin position="192"/>
        <end position="356"/>
    </location>
</feature>
<dbReference type="Gene3D" id="2.40.100.10">
    <property type="entry name" value="Cyclophilin-like"/>
    <property type="match status" value="1"/>
</dbReference>
<dbReference type="Pfam" id="PF00160">
    <property type="entry name" value="Pro_isomerase"/>
    <property type="match status" value="1"/>
</dbReference>
<dbReference type="InterPro" id="IPR002130">
    <property type="entry name" value="Cyclophilin-type_PPIase_dom"/>
</dbReference>
<proteinExistence type="predicted"/>
<feature type="non-terminal residue" evidence="2">
    <location>
        <position position="1"/>
    </location>
</feature>
<dbReference type="STRING" id="113540.ENSSFOP00015023378"/>
<dbReference type="PANTHER" id="PTHR11071:SF561">
    <property type="entry name" value="PEPTIDYL-PROLYL CIS-TRANS ISOMERASE D-RELATED"/>
    <property type="match status" value="1"/>
</dbReference>
<evidence type="ECO:0000259" key="1">
    <source>
        <dbReference type="PROSITE" id="PS50072"/>
    </source>
</evidence>
<evidence type="ECO:0000313" key="2">
    <source>
        <dbReference type="EMBL" id="KPP77464.1"/>
    </source>
</evidence>
<organism evidence="2 3">
    <name type="scientific">Scleropages formosus</name>
    <name type="common">Asian bonytongue</name>
    <name type="synonym">Osteoglossum formosum</name>
    <dbReference type="NCBI Taxonomy" id="113540"/>
    <lineage>
        <taxon>Eukaryota</taxon>
        <taxon>Metazoa</taxon>
        <taxon>Chordata</taxon>
        <taxon>Craniata</taxon>
        <taxon>Vertebrata</taxon>
        <taxon>Euteleostomi</taxon>
        <taxon>Actinopterygii</taxon>
        <taxon>Neopterygii</taxon>
        <taxon>Teleostei</taxon>
        <taxon>Osteoglossocephala</taxon>
        <taxon>Osteoglossomorpha</taxon>
        <taxon>Osteoglossiformes</taxon>
        <taxon>Osteoglossidae</taxon>
        <taxon>Scleropages</taxon>
    </lineage>
</organism>
<protein>
    <recommendedName>
        <fullName evidence="1">PPIase cyclophilin-type domain-containing protein</fullName>
    </recommendedName>
</protein>
<dbReference type="PROSITE" id="PS50072">
    <property type="entry name" value="CSA_PPIASE_2"/>
    <property type="match status" value="1"/>
</dbReference>
<name>A0A0P7USS2_SCLFO</name>
<dbReference type="EMBL" id="JARO02000768">
    <property type="protein sequence ID" value="KPP77464.1"/>
    <property type="molecule type" value="Genomic_DNA"/>
</dbReference>
<dbReference type="FunFam" id="2.40.100.10:FF:000048">
    <property type="entry name" value="Peptidyl-prolyl cis-trans isomerase"/>
    <property type="match status" value="1"/>
</dbReference>
<dbReference type="AlphaFoldDB" id="A0A0P7USS2"/>
<gene>
    <name evidence="2" type="ORF">Z043_103113</name>
</gene>
<sequence>IASADTEDHINMLDNYLGNKNQLAAMEDLDVMPDVLFCLSDNSEGGGQTPERRVCSVMEAGGQLEVVGLAKEHTFQVAACTAEELKEKFPSSFGDPIIRPLLEFDWLVYLNNKKQELKGEVWEFKGSVMCFNNDRLLGDERDLTIWAEKQCGFTLSRPQEQCQTLAQEFYRRHLLNTGASHHFHSCSHTFVYMDVEIGGEPAGRLLFELFSDLCPKTCKNFESLCTGERGLSQSNTLLSYKGSLFHRVVPNGWIQGGDISPESRGNGGESIYGPTFEDESFAVSHNKRGILGMANAGPHSNGSQFYITLQPTPWMDRSYVAFGRAIDGSEVLKKMESLSTSNERPTQPCKIVDCGLFLP</sequence>
<comment type="caution">
    <text evidence="2">The sequence shown here is derived from an EMBL/GenBank/DDBJ whole genome shotgun (WGS) entry which is preliminary data.</text>
</comment>
<dbReference type="PRINTS" id="PR00153">
    <property type="entry name" value="CSAPPISMRASE"/>
</dbReference>